<dbReference type="PANTHER" id="PTHR34698:SF2">
    <property type="entry name" value="5-OXOPROLINASE SUBUNIT B"/>
    <property type="match status" value="1"/>
</dbReference>
<dbReference type="eggNOG" id="COG2049">
    <property type="taxonomic scope" value="Bacteria"/>
</dbReference>
<dbReference type="GO" id="GO:0005524">
    <property type="term" value="F:ATP binding"/>
    <property type="evidence" value="ECO:0007669"/>
    <property type="project" value="UniProtKB-KW"/>
</dbReference>
<dbReference type="Gene3D" id="2.40.100.10">
    <property type="entry name" value="Cyclophilin-like"/>
    <property type="match status" value="1"/>
</dbReference>
<evidence type="ECO:0000259" key="4">
    <source>
        <dbReference type="SMART" id="SM00796"/>
    </source>
</evidence>
<dbReference type="SMART" id="SM00796">
    <property type="entry name" value="AHS1"/>
    <property type="match status" value="1"/>
</dbReference>
<evidence type="ECO:0000313" key="6">
    <source>
        <dbReference type="Proteomes" id="UP000027337"/>
    </source>
</evidence>
<dbReference type="AlphaFoldDB" id="A0A061STU6"/>
<dbReference type="PANTHER" id="PTHR34698">
    <property type="entry name" value="5-OXOPROLINASE SUBUNIT B"/>
    <property type="match status" value="1"/>
</dbReference>
<feature type="domain" description="Carboxyltransferase" evidence="4">
    <location>
        <begin position="5"/>
        <end position="209"/>
    </location>
</feature>
<dbReference type="InterPro" id="IPR010016">
    <property type="entry name" value="PxpB"/>
</dbReference>
<evidence type="ECO:0000256" key="2">
    <source>
        <dbReference type="ARBA" id="ARBA00022801"/>
    </source>
</evidence>
<dbReference type="Gene3D" id="3.30.1360.40">
    <property type="match status" value="1"/>
</dbReference>
<dbReference type="GO" id="GO:0016787">
    <property type="term" value="F:hydrolase activity"/>
    <property type="evidence" value="ECO:0007669"/>
    <property type="project" value="UniProtKB-KW"/>
</dbReference>
<keyword evidence="2 5" id="KW-0378">Hydrolase</keyword>
<dbReference type="SUPFAM" id="SSF50891">
    <property type="entry name" value="Cyclophilin-like"/>
    <property type="match status" value="1"/>
</dbReference>
<dbReference type="Proteomes" id="UP000027337">
    <property type="component" value="Unassembled WGS sequence"/>
</dbReference>
<dbReference type="Pfam" id="PF02682">
    <property type="entry name" value="CT_C_D"/>
    <property type="match status" value="1"/>
</dbReference>
<name>A0A061STU6_9RHOB</name>
<keyword evidence="1" id="KW-0547">Nucleotide-binding</keyword>
<keyword evidence="6" id="KW-1185">Reference proteome</keyword>
<reference evidence="5 6" key="1">
    <citation type="journal article" date="2014" name="Genome Announc.">
        <title>Draft Genome Sequences of Two Isolates of the Roseobacter Group, Sulfitobacter sp. Strains 3SOLIMAR09 and 1FIGIMAR09, from Harbors of Mallorca Island (Mediterranean Sea).</title>
        <authorList>
            <person name="Mas-Llado M."/>
            <person name="Pina-Villalonga J.M."/>
            <person name="Brunet-Galmes I."/>
            <person name="Nogales B."/>
            <person name="Bosch R."/>
        </authorList>
    </citation>
    <scope>NUCLEOTIDE SEQUENCE [LARGE SCALE GENOMIC DNA]</scope>
    <source>
        <strain evidence="5 6">1FIGIMAR09</strain>
    </source>
</reference>
<dbReference type="InterPro" id="IPR003833">
    <property type="entry name" value="CT_C_D"/>
</dbReference>
<protein>
    <submittedName>
        <fullName evidence="5">Allophanate hydrolase</fullName>
    </submittedName>
</protein>
<dbReference type="InterPro" id="IPR029000">
    <property type="entry name" value="Cyclophilin-like_dom_sf"/>
</dbReference>
<dbReference type="EMBL" id="JEMU01000002">
    <property type="protein sequence ID" value="KAJ04332.1"/>
    <property type="molecule type" value="Genomic_DNA"/>
</dbReference>
<evidence type="ECO:0000256" key="1">
    <source>
        <dbReference type="ARBA" id="ARBA00022741"/>
    </source>
</evidence>
<evidence type="ECO:0000313" key="5">
    <source>
        <dbReference type="EMBL" id="KAJ04332.1"/>
    </source>
</evidence>
<keyword evidence="3" id="KW-0067">ATP-binding</keyword>
<dbReference type="RefSeq" id="WP_037904857.1">
    <property type="nucleotide sequence ID" value="NZ_JEMU01000002.1"/>
</dbReference>
<dbReference type="SUPFAM" id="SSF160467">
    <property type="entry name" value="PH0987 N-terminal domain-like"/>
    <property type="match status" value="1"/>
</dbReference>
<comment type="caution">
    <text evidence="5">The sequence shown here is derived from an EMBL/GenBank/DDBJ whole genome shotgun (WGS) entry which is preliminary data.</text>
</comment>
<evidence type="ECO:0000256" key="3">
    <source>
        <dbReference type="ARBA" id="ARBA00022840"/>
    </source>
</evidence>
<proteinExistence type="predicted"/>
<organism evidence="5 6">
    <name type="scientific">Sulfitobacter mediterraneus</name>
    <dbReference type="NCBI Taxonomy" id="83219"/>
    <lineage>
        <taxon>Bacteria</taxon>
        <taxon>Pseudomonadati</taxon>
        <taxon>Pseudomonadota</taxon>
        <taxon>Alphaproteobacteria</taxon>
        <taxon>Rhodobacterales</taxon>
        <taxon>Roseobacteraceae</taxon>
        <taxon>Sulfitobacter</taxon>
    </lineage>
</organism>
<gene>
    <name evidence="5" type="ORF">PM02_02450</name>
</gene>
<accession>A0A061STU6</accession>
<sequence length="245" mass="26203">MSDWPQIRTVGLSGILVSFADKMSEPANRAALAFRAAVDAADWSEVAETSTSLISVFLQVDLAQAAPEGVIEKLRDLLAQANWLDTPLPAGRTLWHVPTVYGTELAPQLEEAAEAAGIDPDTAIRELSTSRVRVLTIGFAPGQPYMGELSETWNIPRQQALTKSVPAGALVVAIRQLIIFTNASPTGWRHIGQTAFRTFRPDALQPFALSPGDELVFPSVTQAELAKIRAKDDSGNGGASAEALT</sequence>
<dbReference type="STRING" id="83219.PM02_02450"/>